<keyword evidence="3" id="KW-0548">Nucleotidyltransferase</keyword>
<feature type="domain" description="Integrase catalytic" evidence="10">
    <location>
        <begin position="906"/>
        <end position="1068"/>
    </location>
</feature>
<keyword evidence="6" id="KW-0378">Hydrolase</keyword>
<dbReference type="CDD" id="cd00303">
    <property type="entry name" value="retropepsin_like"/>
    <property type="match status" value="1"/>
</dbReference>
<dbReference type="SUPFAM" id="SSF56672">
    <property type="entry name" value="DNA/RNA polymerases"/>
    <property type="match status" value="1"/>
</dbReference>
<dbReference type="SUPFAM" id="SSF53098">
    <property type="entry name" value="Ribonuclease H-like"/>
    <property type="match status" value="1"/>
</dbReference>
<dbReference type="Pfam" id="PF13975">
    <property type="entry name" value="gag-asp_proteas"/>
    <property type="match status" value="1"/>
</dbReference>
<dbReference type="Pfam" id="PF00665">
    <property type="entry name" value="rve"/>
    <property type="match status" value="1"/>
</dbReference>
<feature type="compositionally biased region" description="Basic and acidic residues" evidence="8">
    <location>
        <begin position="1192"/>
        <end position="1201"/>
    </location>
</feature>
<feature type="domain" description="Reverse transcriptase" evidence="9">
    <location>
        <begin position="341"/>
        <end position="521"/>
    </location>
</feature>
<keyword evidence="4" id="KW-0540">Nuclease</keyword>
<keyword evidence="5" id="KW-0255">Endonuclease</keyword>
<dbReference type="EMBL" id="NIVC01003853">
    <property type="protein sequence ID" value="PAA49527.1"/>
    <property type="molecule type" value="Genomic_DNA"/>
</dbReference>
<dbReference type="OrthoDB" id="10051637at2759"/>
<dbReference type="InterPro" id="IPR041373">
    <property type="entry name" value="RT_RNaseH"/>
</dbReference>
<reference evidence="11 12" key="1">
    <citation type="submission" date="2017-06" db="EMBL/GenBank/DDBJ databases">
        <title>A platform for efficient transgenesis in Macrostomum lignano, a flatworm model organism for stem cell research.</title>
        <authorList>
            <person name="Berezikov E."/>
        </authorList>
    </citation>
    <scope>NUCLEOTIDE SEQUENCE [LARGE SCALE GENOMIC DNA]</scope>
    <source>
        <strain evidence="11">DV1</strain>
        <tissue evidence="11">Whole organism</tissue>
    </source>
</reference>
<dbReference type="Gene3D" id="3.30.420.10">
    <property type="entry name" value="Ribonuclease H-like superfamily/Ribonuclease H"/>
    <property type="match status" value="1"/>
</dbReference>
<dbReference type="Gene3D" id="3.30.70.270">
    <property type="match status" value="2"/>
</dbReference>
<dbReference type="CDD" id="cd09274">
    <property type="entry name" value="RNase_HI_RT_Ty3"/>
    <property type="match status" value="1"/>
</dbReference>
<dbReference type="InterPro" id="IPR043502">
    <property type="entry name" value="DNA/RNA_pol_sf"/>
</dbReference>
<dbReference type="Gene3D" id="3.10.20.370">
    <property type="match status" value="1"/>
</dbReference>
<dbReference type="STRING" id="282301.A0A267DLF7"/>
<evidence type="ECO:0000256" key="6">
    <source>
        <dbReference type="ARBA" id="ARBA00022801"/>
    </source>
</evidence>
<comment type="caution">
    <text evidence="11">The sequence shown here is derived from an EMBL/GenBank/DDBJ whole genome shotgun (WGS) entry which is preliminary data.</text>
</comment>
<dbReference type="InterPro" id="IPR041588">
    <property type="entry name" value="Integrase_H2C2"/>
</dbReference>
<evidence type="ECO:0000313" key="12">
    <source>
        <dbReference type="Proteomes" id="UP000215902"/>
    </source>
</evidence>
<dbReference type="Pfam" id="PF17921">
    <property type="entry name" value="Integrase_H2C2"/>
    <property type="match status" value="1"/>
</dbReference>
<dbReference type="PANTHER" id="PTHR37984:SF5">
    <property type="entry name" value="PROTEIN NYNRIN-LIKE"/>
    <property type="match status" value="1"/>
</dbReference>
<gene>
    <name evidence="11" type="ORF">BOX15_Mlig033712g2</name>
</gene>
<proteinExistence type="predicted"/>
<dbReference type="FunFam" id="3.30.70.270:FF:000026">
    <property type="entry name" value="Transposon Ty3-G Gag-Pol polyprotein"/>
    <property type="match status" value="1"/>
</dbReference>
<keyword evidence="2" id="KW-0808">Transferase</keyword>
<dbReference type="InterPro" id="IPR043128">
    <property type="entry name" value="Rev_trsase/Diguanyl_cyclase"/>
</dbReference>
<dbReference type="GO" id="GO:0003676">
    <property type="term" value="F:nucleic acid binding"/>
    <property type="evidence" value="ECO:0007669"/>
    <property type="project" value="InterPro"/>
</dbReference>
<keyword evidence="12" id="KW-1185">Reference proteome</keyword>
<name>A0A267DLF7_9PLAT</name>
<feature type="compositionally biased region" description="Acidic residues" evidence="8">
    <location>
        <begin position="1214"/>
        <end position="1227"/>
    </location>
</feature>
<dbReference type="GO" id="GO:0015074">
    <property type="term" value="P:DNA integration"/>
    <property type="evidence" value="ECO:0007669"/>
    <property type="project" value="InterPro"/>
</dbReference>
<feature type="region of interest" description="Disordered" evidence="8">
    <location>
        <begin position="1192"/>
        <end position="1273"/>
    </location>
</feature>
<keyword evidence="7" id="KW-0695">RNA-directed DNA polymerase</keyword>
<dbReference type="InterPro" id="IPR001584">
    <property type="entry name" value="Integrase_cat-core"/>
</dbReference>
<dbReference type="AlphaFoldDB" id="A0A267DLF7"/>
<accession>A0A267DLF7</accession>
<sequence length="1273" mass="142235">MMQPTSVYVSCQIGGQVVSACVDSGAAVTIINEALLQRVGKTWTKSPPSIQPHKSTIHAANGSPINISAICQLPLTIGESELSMTALVSSSVSYELLMGADFLLKHNCRIDFQDGVLHLADASVPLRFHQRPATVCRILASERIVVPPGAEKIASGRFLMKGGRGRYTRSPGVIEESQDRKRAGSAVLARSLVMPTEDARVPVRLANFSEVPVTIRKGETVAWYHPLDPLQPIALAALSEAKDAAPTLEKPRQEESEAAEELLAGLKNWGSCGLSAEQEAKFKALIQCNRDVFATELAEATVTNVSEHRIDTGTARPIKQAPRRLPPHLRAEVDEQLDELLAQGKIEEAMSPWSSPVVCVRKKDNSLRMCVDYRRVNDVTVKDAIPLPRVDEALEALHGTAVYSSLDLRSGYHQVPVAAEDRDKTAFAVPHRGQFRWLVMPFGVTNGPATFSRIMQTVLHPLAWKICLVYLDDILVFSNTVEDHLARLSEIFQRLRSANLKLNPKKCELLSSEVSFLGHRVSADGIGTDPEKVRAIREWPTPCTVKDVQAFLGTVGYYRRFIQDFSHTAEPLTELTRSTSPFQWGSAQEEAFQRLKEALTGEQVMAYPNFAPDAPPFILDTDGSSSVGIGGVLSQLQPDGSEKVIAYGSRTLSSAERNYCTTRVELLAVVTFIRQFKYFLLGKHFILRTDHSSLRWLHSFKNVEGQAARWLEQLACFDYTIIHRAGRDHGNADGLSRRPRSHFGATTCPSCKEQPEVGAVTFESGLQQRVHEAQLKHPELRPLRQAVQTGRLESLGTGHPGPGTPYWKALMARKDELCMVNDLLCIRTEKNFKVVLTAETTNLVISELHSGASGAHSGFFKTKKKVTSRFWFPGLGRLVEEFIRCCVTCGKSKTKQRGRAPLEPIQTGAPFERVMVDIVGPLPRTRKGNMYVLTIQDAFTKWPDAYPLRNQKAASCAKVFVERWISQHGCPQFLHSDQGRNFESRLTTELCSLLGIKKTRTTPYHPMGNGQVESFNRTLGTSLRSLMVENGAAQSSWEEFIPAVLMAYRSSVHRGTGYTPHYLVYGEEMRLPVDLMNKPPQVQPSETTEYVAELRRKMQAAGDTVRTNLSTYQRQQKDQYDTGARGSGFNEGDLVYVYQPCLETGEAKKFHVYWTGPVKVFKRESATRYRVGHPTNNRKRKTVHFNNLHLYRRAERSEQDGQRVPVPEQRESDEHNEEEDDDEDGESDWVQLPQPEAVDFGVPGSPGRPPTPERRYPVRNRVPTQFFGNPVRH</sequence>
<dbReference type="Gene3D" id="2.40.70.10">
    <property type="entry name" value="Acid Proteases"/>
    <property type="match status" value="1"/>
</dbReference>
<evidence type="ECO:0000259" key="10">
    <source>
        <dbReference type="PROSITE" id="PS50994"/>
    </source>
</evidence>
<dbReference type="SUPFAM" id="SSF50630">
    <property type="entry name" value="Acid proteases"/>
    <property type="match status" value="1"/>
</dbReference>
<evidence type="ECO:0000256" key="2">
    <source>
        <dbReference type="ARBA" id="ARBA00022679"/>
    </source>
</evidence>
<dbReference type="FunFam" id="3.10.20.370:FF:000001">
    <property type="entry name" value="Retrovirus-related Pol polyprotein from transposon 17.6-like protein"/>
    <property type="match status" value="1"/>
</dbReference>
<evidence type="ECO:0000256" key="8">
    <source>
        <dbReference type="SAM" id="MobiDB-lite"/>
    </source>
</evidence>
<dbReference type="Pfam" id="PF17917">
    <property type="entry name" value="RT_RNaseH"/>
    <property type="match status" value="1"/>
</dbReference>
<dbReference type="PROSITE" id="PS50878">
    <property type="entry name" value="RT_POL"/>
    <property type="match status" value="1"/>
</dbReference>
<dbReference type="InterPro" id="IPR036397">
    <property type="entry name" value="RNaseH_sf"/>
</dbReference>
<dbReference type="Pfam" id="PF00078">
    <property type="entry name" value="RVT_1"/>
    <property type="match status" value="1"/>
</dbReference>
<evidence type="ECO:0000259" key="9">
    <source>
        <dbReference type="PROSITE" id="PS50878"/>
    </source>
</evidence>
<dbReference type="PANTHER" id="PTHR37984">
    <property type="entry name" value="PROTEIN CBG26694"/>
    <property type="match status" value="1"/>
</dbReference>
<evidence type="ECO:0000256" key="4">
    <source>
        <dbReference type="ARBA" id="ARBA00022722"/>
    </source>
</evidence>
<dbReference type="GO" id="GO:0003964">
    <property type="term" value="F:RNA-directed DNA polymerase activity"/>
    <property type="evidence" value="ECO:0007669"/>
    <property type="project" value="UniProtKB-KW"/>
</dbReference>
<evidence type="ECO:0000313" key="11">
    <source>
        <dbReference type="EMBL" id="PAA49527.1"/>
    </source>
</evidence>
<dbReference type="CDD" id="cd01647">
    <property type="entry name" value="RT_LTR"/>
    <property type="match status" value="1"/>
</dbReference>
<dbReference type="Gene3D" id="1.10.340.70">
    <property type="match status" value="1"/>
</dbReference>
<dbReference type="Proteomes" id="UP000215902">
    <property type="component" value="Unassembled WGS sequence"/>
</dbReference>
<dbReference type="Gene3D" id="3.10.10.10">
    <property type="entry name" value="HIV Type 1 Reverse Transcriptase, subunit A, domain 1"/>
    <property type="match status" value="1"/>
</dbReference>
<dbReference type="FunFam" id="3.30.420.10:FF:000032">
    <property type="entry name" value="Retrovirus-related Pol polyprotein from transposon 297-like Protein"/>
    <property type="match status" value="1"/>
</dbReference>
<dbReference type="EC" id="2.7.7.49" evidence="1"/>
<dbReference type="InterPro" id="IPR021109">
    <property type="entry name" value="Peptidase_aspartic_dom_sf"/>
</dbReference>
<dbReference type="InterPro" id="IPR050951">
    <property type="entry name" value="Retrovirus_Pol_polyprotein"/>
</dbReference>
<organism evidence="11 12">
    <name type="scientific">Macrostomum lignano</name>
    <dbReference type="NCBI Taxonomy" id="282301"/>
    <lineage>
        <taxon>Eukaryota</taxon>
        <taxon>Metazoa</taxon>
        <taxon>Spiralia</taxon>
        <taxon>Lophotrochozoa</taxon>
        <taxon>Platyhelminthes</taxon>
        <taxon>Rhabditophora</taxon>
        <taxon>Macrostomorpha</taxon>
        <taxon>Macrostomida</taxon>
        <taxon>Macrostomidae</taxon>
        <taxon>Macrostomum</taxon>
    </lineage>
</organism>
<dbReference type="GO" id="GO:0004519">
    <property type="term" value="F:endonuclease activity"/>
    <property type="evidence" value="ECO:0007669"/>
    <property type="project" value="UniProtKB-KW"/>
</dbReference>
<dbReference type="InterPro" id="IPR012337">
    <property type="entry name" value="RNaseH-like_sf"/>
</dbReference>
<evidence type="ECO:0000256" key="1">
    <source>
        <dbReference type="ARBA" id="ARBA00012493"/>
    </source>
</evidence>
<protein>
    <recommendedName>
        <fullName evidence="1">RNA-directed DNA polymerase</fullName>
        <ecNumber evidence="1">2.7.7.49</ecNumber>
    </recommendedName>
</protein>
<dbReference type="InterPro" id="IPR000477">
    <property type="entry name" value="RT_dom"/>
</dbReference>
<evidence type="ECO:0000256" key="3">
    <source>
        <dbReference type="ARBA" id="ARBA00022695"/>
    </source>
</evidence>
<dbReference type="GO" id="GO:0016787">
    <property type="term" value="F:hydrolase activity"/>
    <property type="evidence" value="ECO:0007669"/>
    <property type="project" value="UniProtKB-KW"/>
</dbReference>
<evidence type="ECO:0000256" key="5">
    <source>
        <dbReference type="ARBA" id="ARBA00022759"/>
    </source>
</evidence>
<dbReference type="PROSITE" id="PS50994">
    <property type="entry name" value="INTEGRASE"/>
    <property type="match status" value="1"/>
</dbReference>
<evidence type="ECO:0000256" key="7">
    <source>
        <dbReference type="ARBA" id="ARBA00022918"/>
    </source>
</evidence>